<evidence type="ECO:0000313" key="4">
    <source>
        <dbReference type="RefSeq" id="XP_021856288.1"/>
    </source>
</evidence>
<reference evidence="3" key="1">
    <citation type="journal article" date="2021" name="Nat. Commun.">
        <title>Genomic analyses provide insights into spinach domestication and the genetic basis of agronomic traits.</title>
        <authorList>
            <person name="Cai X."/>
            <person name="Sun X."/>
            <person name="Xu C."/>
            <person name="Sun H."/>
            <person name="Wang X."/>
            <person name="Ge C."/>
            <person name="Zhang Z."/>
            <person name="Wang Q."/>
            <person name="Fei Z."/>
            <person name="Jiao C."/>
            <person name="Wang Q."/>
        </authorList>
    </citation>
    <scope>NUCLEOTIDE SEQUENCE [LARGE SCALE GENOMIC DNA]</scope>
    <source>
        <strain evidence="3">cv. Varoflay</strain>
    </source>
</reference>
<dbReference type="OrthoDB" id="270009at2759"/>
<dbReference type="PANTHER" id="PTHR12151">
    <property type="entry name" value="ELECTRON TRANSPORT PROTIN SCO1/SENC FAMILY MEMBER"/>
    <property type="match status" value="1"/>
</dbReference>
<keyword evidence="3" id="KW-1185">Reference proteome</keyword>
<reference evidence="4" key="2">
    <citation type="submission" date="2025-08" db="UniProtKB">
        <authorList>
            <consortium name="RefSeq"/>
        </authorList>
    </citation>
    <scope>IDENTIFICATION</scope>
    <source>
        <tissue evidence="4">Leaf</tissue>
    </source>
</reference>
<organism evidence="3 4">
    <name type="scientific">Spinacia oleracea</name>
    <name type="common">Spinach</name>
    <dbReference type="NCBI Taxonomy" id="3562"/>
    <lineage>
        <taxon>Eukaryota</taxon>
        <taxon>Viridiplantae</taxon>
        <taxon>Streptophyta</taxon>
        <taxon>Embryophyta</taxon>
        <taxon>Tracheophyta</taxon>
        <taxon>Spermatophyta</taxon>
        <taxon>Magnoliopsida</taxon>
        <taxon>eudicotyledons</taxon>
        <taxon>Gunneridae</taxon>
        <taxon>Pentapetalae</taxon>
        <taxon>Caryophyllales</taxon>
        <taxon>Chenopodiaceae</taxon>
        <taxon>Chenopodioideae</taxon>
        <taxon>Anserineae</taxon>
        <taxon>Spinacia</taxon>
    </lineage>
</organism>
<sequence>MFRSAFLSLRVRWKPAVNLLQRLDPQKRCQFRGYSKSARHTSEKPNGQKLLSETCPSTKTTNYKSLIVLAIPVALLGVAGYARYNDERRAIQKGEGSKKEIPVKGPAIGGLNLINTEGQIVTERDLQGHWVLLYFGYTSSPDVGPEEVQKMAKAVDILESKRNVKLLPVFVTIDPQRDSPSQLKSYLREFDPRIVGLTGSVNSIRQVAQEYRIFFKKIEEDGSDYLIESSHNMYLMSPNMEIMRCFGVEYSATELAEAIDKELKKSAT</sequence>
<proteinExistence type="inferred from homology"/>
<evidence type="ECO:0000256" key="1">
    <source>
        <dbReference type="ARBA" id="ARBA00010996"/>
    </source>
</evidence>
<accession>A0A9R0IVA8</accession>
<dbReference type="GeneID" id="110795579"/>
<evidence type="ECO:0000313" key="3">
    <source>
        <dbReference type="Proteomes" id="UP000813463"/>
    </source>
</evidence>
<dbReference type="CDD" id="cd02968">
    <property type="entry name" value="SCO"/>
    <property type="match status" value="1"/>
</dbReference>
<dbReference type="RefSeq" id="XP_021856288.1">
    <property type="nucleotide sequence ID" value="XM_022000596.2"/>
</dbReference>
<dbReference type="GO" id="GO:0005739">
    <property type="term" value="C:mitochondrion"/>
    <property type="evidence" value="ECO:0007669"/>
    <property type="project" value="GOC"/>
</dbReference>
<dbReference type="Gene3D" id="3.40.30.10">
    <property type="entry name" value="Glutaredoxin"/>
    <property type="match status" value="1"/>
</dbReference>
<dbReference type="Pfam" id="PF02630">
    <property type="entry name" value="SCO1-SenC"/>
    <property type="match status" value="1"/>
</dbReference>
<gene>
    <name evidence="4" type="primary">LOC110795579</name>
</gene>
<protein>
    <submittedName>
        <fullName evidence="4">Protein SCO1 homolog 2, mitochondrial</fullName>
    </submittedName>
</protein>
<dbReference type="KEGG" id="soe:110795579"/>
<dbReference type="FunFam" id="3.40.30.10:FF:000013">
    <property type="entry name" value="Blast:Protein SCO1 homolog, mitochondrial"/>
    <property type="match status" value="1"/>
</dbReference>
<dbReference type="GO" id="GO:0033617">
    <property type="term" value="P:mitochondrial respiratory chain complex IV assembly"/>
    <property type="evidence" value="ECO:0000318"/>
    <property type="project" value="GO_Central"/>
</dbReference>
<feature type="region of interest" description="Disordered" evidence="2">
    <location>
        <begin position="34"/>
        <end position="55"/>
    </location>
</feature>
<dbReference type="PANTHER" id="PTHR12151:SF1">
    <property type="entry name" value="PROTEIN SCO1 HOMOLOG 2, MITOCHONDRIAL"/>
    <property type="match status" value="1"/>
</dbReference>
<dbReference type="Proteomes" id="UP000813463">
    <property type="component" value="Chromosome 3"/>
</dbReference>
<dbReference type="InterPro" id="IPR036249">
    <property type="entry name" value="Thioredoxin-like_sf"/>
</dbReference>
<dbReference type="InterPro" id="IPR003782">
    <property type="entry name" value="SCO1/SenC"/>
</dbReference>
<comment type="similarity">
    <text evidence="1">Belongs to the SCO1/2 family.</text>
</comment>
<name>A0A9R0IVA8_SPIOL</name>
<evidence type="ECO:0000256" key="2">
    <source>
        <dbReference type="SAM" id="MobiDB-lite"/>
    </source>
</evidence>
<dbReference type="SUPFAM" id="SSF52833">
    <property type="entry name" value="Thioredoxin-like"/>
    <property type="match status" value="1"/>
</dbReference>
<dbReference type="AlphaFoldDB" id="A0A9R0IVA8"/>